<dbReference type="Gene3D" id="3.90.1150.200">
    <property type="match status" value="1"/>
</dbReference>
<dbReference type="Pfam" id="PF08818">
    <property type="entry name" value="DUF1801"/>
    <property type="match status" value="1"/>
</dbReference>
<dbReference type="AlphaFoldDB" id="A4BK84"/>
<dbReference type="HOGENOM" id="CLU_130420_0_0_6"/>
<feature type="domain" description="YdhG-like" evidence="1">
    <location>
        <begin position="27"/>
        <end position="130"/>
    </location>
</feature>
<dbReference type="Proteomes" id="UP000005953">
    <property type="component" value="Unassembled WGS sequence"/>
</dbReference>
<name>A4BK84_9GAMM</name>
<comment type="caution">
    <text evidence="2">The sequence shown here is derived from an EMBL/GenBank/DDBJ whole genome shotgun (WGS) entry which is preliminary data.</text>
</comment>
<sequence length="145" mass="16489">MSTTQNKTQPTEASVQAHLDVIDDPVRREDCANLVELMREESGCEPVMWSNIIGFGTYHYRYDSGREGDFMRVGFANRKTALTIYIMSGFDAHPNLMNKLGKYKTGKSCLYVKQLEDIDVDVLRRLVRQSLDAMAEKYGPEQGTI</sequence>
<organism evidence="2 3">
    <name type="scientific">Reinekea blandensis MED297</name>
    <dbReference type="NCBI Taxonomy" id="314283"/>
    <lineage>
        <taxon>Bacteria</taxon>
        <taxon>Pseudomonadati</taxon>
        <taxon>Pseudomonadota</taxon>
        <taxon>Gammaproteobacteria</taxon>
        <taxon>Oceanospirillales</taxon>
        <taxon>Saccharospirillaceae</taxon>
        <taxon>Reinekea</taxon>
    </lineage>
</organism>
<dbReference type="STRING" id="314283.MED297_05029"/>
<reference evidence="2 3" key="1">
    <citation type="submission" date="2006-02" db="EMBL/GenBank/DDBJ databases">
        <authorList>
            <person name="Pinhassi J."/>
            <person name="Pedros-Alio C."/>
            <person name="Ferriera S."/>
            <person name="Johnson J."/>
            <person name="Kravitz S."/>
            <person name="Halpern A."/>
            <person name="Remington K."/>
            <person name="Beeson K."/>
            <person name="Tran B."/>
            <person name="Rogers Y.-H."/>
            <person name="Friedman R."/>
            <person name="Venter J.C."/>
        </authorList>
    </citation>
    <scope>NUCLEOTIDE SEQUENCE [LARGE SCALE GENOMIC DNA]</scope>
    <source>
        <strain evidence="2 3">MED297</strain>
    </source>
</reference>
<proteinExistence type="predicted"/>
<dbReference type="OrthoDB" id="5951444at2"/>
<accession>A4BK84</accession>
<evidence type="ECO:0000313" key="3">
    <source>
        <dbReference type="Proteomes" id="UP000005953"/>
    </source>
</evidence>
<keyword evidence="3" id="KW-1185">Reference proteome</keyword>
<dbReference type="EMBL" id="AAOE01000042">
    <property type="protein sequence ID" value="EAR07451.1"/>
    <property type="molecule type" value="Genomic_DNA"/>
</dbReference>
<dbReference type="InterPro" id="IPR014922">
    <property type="entry name" value="YdhG-like"/>
</dbReference>
<protein>
    <recommendedName>
        <fullName evidence="1">YdhG-like domain-containing protein</fullName>
    </recommendedName>
</protein>
<evidence type="ECO:0000259" key="1">
    <source>
        <dbReference type="Pfam" id="PF08818"/>
    </source>
</evidence>
<dbReference type="RefSeq" id="WP_008048050.1">
    <property type="nucleotide sequence ID" value="NZ_CH724155.1"/>
</dbReference>
<evidence type="ECO:0000313" key="2">
    <source>
        <dbReference type="EMBL" id="EAR07451.1"/>
    </source>
</evidence>
<dbReference type="SUPFAM" id="SSF159888">
    <property type="entry name" value="YdhG-like"/>
    <property type="match status" value="1"/>
</dbReference>
<gene>
    <name evidence="2" type="ORF">MED297_05029</name>
</gene>